<reference evidence="3" key="3">
    <citation type="submission" date="2018-08" db="UniProtKB">
        <authorList>
            <consortium name="EnsemblPlants"/>
        </authorList>
    </citation>
    <scope>IDENTIFICATION</scope>
    <source>
        <strain evidence="3">cv. Bd21</strain>
    </source>
</reference>
<dbReference type="Gramene" id="KQJ97918">
    <property type="protein sequence ID" value="KQJ97918"/>
    <property type="gene ID" value="BRADI_3g34105v3"/>
</dbReference>
<feature type="compositionally biased region" description="Pro residues" evidence="1">
    <location>
        <begin position="52"/>
        <end position="64"/>
    </location>
</feature>
<gene>
    <name evidence="2" type="ORF">BRADI_3g34105v3</name>
</gene>
<evidence type="ECO:0000313" key="4">
    <source>
        <dbReference type="Proteomes" id="UP000008810"/>
    </source>
</evidence>
<reference evidence="2" key="2">
    <citation type="submission" date="2017-06" db="EMBL/GenBank/DDBJ databases">
        <title>WGS assembly of Brachypodium distachyon.</title>
        <authorList>
            <consortium name="The International Brachypodium Initiative"/>
            <person name="Lucas S."/>
            <person name="Harmon-Smith M."/>
            <person name="Lail K."/>
            <person name="Tice H."/>
            <person name="Grimwood J."/>
            <person name="Bruce D."/>
            <person name="Barry K."/>
            <person name="Shu S."/>
            <person name="Lindquist E."/>
            <person name="Wang M."/>
            <person name="Pitluck S."/>
            <person name="Vogel J.P."/>
            <person name="Garvin D.F."/>
            <person name="Mockler T.C."/>
            <person name="Schmutz J."/>
            <person name="Rokhsar D."/>
            <person name="Bevan M.W."/>
        </authorList>
    </citation>
    <scope>NUCLEOTIDE SEQUENCE</scope>
    <source>
        <strain evidence="2">Bd21</strain>
    </source>
</reference>
<dbReference type="AlphaFoldDB" id="A0A0Q3FFN0"/>
<keyword evidence="4" id="KW-1185">Reference proteome</keyword>
<sequence length="199" mass="20952">MIKFEKVQNSHEYISMAGCATVLASDACLGPNRPFLGPTHPSLYTKSNPKPSYLPLPTPQPPATPSSLSSLLLHSSLPLCFSPSPPSPLPTLAAGRSPPQPHPPATRTARRSRVPLLLAAAAPDPGRHIPAADGPVGTGSDDLNNGHRRIRRPSCSPVERRSSSSVNSWVRVAAGSGTCCRVGLDRARIVAVLGSFLHL</sequence>
<feature type="region of interest" description="Disordered" evidence="1">
    <location>
        <begin position="124"/>
        <end position="161"/>
    </location>
</feature>
<feature type="region of interest" description="Disordered" evidence="1">
    <location>
        <begin position="88"/>
        <end position="111"/>
    </location>
</feature>
<dbReference type="EnsemblPlants" id="KQJ97918">
    <property type="protein sequence ID" value="KQJ97918"/>
    <property type="gene ID" value="BRADI_3g34105v3"/>
</dbReference>
<evidence type="ECO:0000313" key="3">
    <source>
        <dbReference type="EnsemblPlants" id="KQJ97918"/>
    </source>
</evidence>
<name>A0A0Q3FFN0_BRADI</name>
<protein>
    <submittedName>
        <fullName evidence="2 3">Uncharacterized protein</fullName>
    </submittedName>
</protein>
<dbReference type="EMBL" id="CM000882">
    <property type="protein sequence ID" value="KQJ97918.1"/>
    <property type="molecule type" value="Genomic_DNA"/>
</dbReference>
<dbReference type="Proteomes" id="UP000008810">
    <property type="component" value="Chromosome 3"/>
</dbReference>
<feature type="region of interest" description="Disordered" evidence="1">
    <location>
        <begin position="40"/>
        <end position="69"/>
    </location>
</feature>
<organism evidence="2">
    <name type="scientific">Brachypodium distachyon</name>
    <name type="common">Purple false brome</name>
    <name type="synonym">Trachynia distachya</name>
    <dbReference type="NCBI Taxonomy" id="15368"/>
    <lineage>
        <taxon>Eukaryota</taxon>
        <taxon>Viridiplantae</taxon>
        <taxon>Streptophyta</taxon>
        <taxon>Embryophyta</taxon>
        <taxon>Tracheophyta</taxon>
        <taxon>Spermatophyta</taxon>
        <taxon>Magnoliopsida</taxon>
        <taxon>Liliopsida</taxon>
        <taxon>Poales</taxon>
        <taxon>Poaceae</taxon>
        <taxon>BOP clade</taxon>
        <taxon>Pooideae</taxon>
        <taxon>Stipodae</taxon>
        <taxon>Brachypodieae</taxon>
        <taxon>Brachypodium</taxon>
    </lineage>
</organism>
<evidence type="ECO:0000313" key="2">
    <source>
        <dbReference type="EMBL" id="KQJ97918.1"/>
    </source>
</evidence>
<accession>A0A0Q3FFN0</accession>
<dbReference type="InParanoid" id="A0A0Q3FFN0"/>
<reference evidence="2 3" key="1">
    <citation type="journal article" date="2010" name="Nature">
        <title>Genome sequencing and analysis of the model grass Brachypodium distachyon.</title>
        <authorList>
            <consortium name="International Brachypodium Initiative"/>
        </authorList>
    </citation>
    <scope>NUCLEOTIDE SEQUENCE [LARGE SCALE GENOMIC DNA]</scope>
    <source>
        <strain evidence="2 3">Bd21</strain>
    </source>
</reference>
<evidence type="ECO:0000256" key="1">
    <source>
        <dbReference type="SAM" id="MobiDB-lite"/>
    </source>
</evidence>
<proteinExistence type="predicted"/>